<accession>A0ABS8BW69</accession>
<keyword evidence="3" id="KW-1185">Reference proteome</keyword>
<name>A0ABS8BW69_9RHOB</name>
<feature type="transmembrane region" description="Helical" evidence="1">
    <location>
        <begin position="86"/>
        <end position="111"/>
    </location>
</feature>
<feature type="transmembrane region" description="Helical" evidence="1">
    <location>
        <begin position="7"/>
        <end position="30"/>
    </location>
</feature>
<feature type="transmembrane region" description="Helical" evidence="1">
    <location>
        <begin position="62"/>
        <end position="79"/>
    </location>
</feature>
<evidence type="ECO:0000256" key="1">
    <source>
        <dbReference type="SAM" id="Phobius"/>
    </source>
</evidence>
<proteinExistence type="predicted"/>
<keyword evidence="1" id="KW-0472">Membrane</keyword>
<evidence type="ECO:0000313" key="3">
    <source>
        <dbReference type="Proteomes" id="UP001138961"/>
    </source>
</evidence>
<comment type="caution">
    <text evidence="2">The sequence shown here is derived from an EMBL/GenBank/DDBJ whole genome shotgun (WGS) entry which is preliminary data.</text>
</comment>
<gene>
    <name evidence="2" type="ORF">LGQ03_12015</name>
</gene>
<reference evidence="2" key="1">
    <citation type="submission" date="2021-10" db="EMBL/GenBank/DDBJ databases">
        <title>Loktanella gaetbuli sp. nov., isolated from a tidal flat.</title>
        <authorList>
            <person name="Park S."/>
            <person name="Yoon J.-H."/>
        </authorList>
    </citation>
    <scope>NUCLEOTIDE SEQUENCE</scope>
    <source>
        <strain evidence="2">TSTF-M6</strain>
    </source>
</reference>
<evidence type="ECO:0000313" key="2">
    <source>
        <dbReference type="EMBL" id="MCB5199965.1"/>
    </source>
</evidence>
<dbReference type="Proteomes" id="UP001138961">
    <property type="component" value="Unassembled WGS sequence"/>
</dbReference>
<organism evidence="2 3">
    <name type="scientific">Loktanella gaetbuli</name>
    <dbReference type="NCBI Taxonomy" id="2881335"/>
    <lineage>
        <taxon>Bacteria</taxon>
        <taxon>Pseudomonadati</taxon>
        <taxon>Pseudomonadota</taxon>
        <taxon>Alphaproteobacteria</taxon>
        <taxon>Rhodobacterales</taxon>
        <taxon>Roseobacteraceae</taxon>
        <taxon>Loktanella</taxon>
    </lineage>
</organism>
<keyword evidence="1" id="KW-0812">Transmembrane</keyword>
<dbReference type="RefSeq" id="WP_226748599.1">
    <property type="nucleotide sequence ID" value="NZ_JAJATZ010000005.1"/>
</dbReference>
<dbReference type="EMBL" id="JAJATZ010000005">
    <property type="protein sequence ID" value="MCB5199965.1"/>
    <property type="molecule type" value="Genomic_DNA"/>
</dbReference>
<protein>
    <submittedName>
        <fullName evidence="2">Uncharacterized protein</fullName>
    </submittedName>
</protein>
<feature type="transmembrane region" description="Helical" evidence="1">
    <location>
        <begin position="117"/>
        <end position="137"/>
    </location>
</feature>
<sequence length="144" mass="15496">MTERKKAPLWFSVTIMLGLLWNVFGVIQFLGGMGRTADDYVSQGMTAAQAALMANQPRWLEAAFALGVLFGVIGCIRVLQRAQGGVVRFALSVVALCVMIAGNAAYGLFAVMGPERLATMLFTLMVALILLGCAAYARRHDIIP</sequence>
<keyword evidence="1" id="KW-1133">Transmembrane helix</keyword>